<reference evidence="1" key="1">
    <citation type="submission" date="2015-01" db="EMBL/GenBank/DDBJ databases">
        <authorList>
            <person name="Durling Mikael"/>
        </authorList>
    </citation>
    <scope>NUCLEOTIDE SEQUENCE</scope>
</reference>
<gene>
    <name evidence="1" type="ORF">BN869_000013763_1</name>
</gene>
<name>A0A0B7KRV2_BIOOC</name>
<accession>A0A0B7KRV2</accession>
<evidence type="ECO:0000313" key="1">
    <source>
        <dbReference type="EMBL" id="CEO57705.1"/>
    </source>
</evidence>
<organism evidence="1">
    <name type="scientific">Bionectria ochroleuca</name>
    <name type="common">Gliocladium roseum</name>
    <dbReference type="NCBI Taxonomy" id="29856"/>
    <lineage>
        <taxon>Eukaryota</taxon>
        <taxon>Fungi</taxon>
        <taxon>Dikarya</taxon>
        <taxon>Ascomycota</taxon>
        <taxon>Pezizomycotina</taxon>
        <taxon>Sordariomycetes</taxon>
        <taxon>Hypocreomycetidae</taxon>
        <taxon>Hypocreales</taxon>
        <taxon>Bionectriaceae</taxon>
        <taxon>Clonostachys</taxon>
    </lineage>
</organism>
<sequence>MEPFTCRLCSTLSRLCIYPLNVPVNHAQQQVVVGPPVTTSVELVSWTGQYSHDSSVAVVPELDTQQVMLYTSNTAPVLLTQQSQGHDMLDQPRSESPLSRVIGRCAQLPTEPPPDAFTNLSHVLTGQWTTAEEGLNIIERQLKRWPECLVSQVSNLPFIHWRHCCASQRSEALVTVVAIVPLYLSQTAHSHSILKESIASQVKYIYSKAAKYPPSESLAAFQATILYSIMRTLCDSTTSVPMIDEQTVRISQNIHCIDPDPNVQRGSWDGWVMEESIRRGEVSGKEEQLATWFQTVGELGEVIFVCARAYVVAAGADESV</sequence>
<proteinExistence type="predicted"/>
<dbReference type="AlphaFoldDB" id="A0A0B7KRV2"/>
<protein>
    <submittedName>
        <fullName evidence="1">Uncharacterized protein</fullName>
    </submittedName>
</protein>
<dbReference type="EMBL" id="CDPU01000131">
    <property type="protein sequence ID" value="CEO57705.1"/>
    <property type="molecule type" value="Genomic_DNA"/>
</dbReference>